<dbReference type="Proteomes" id="UP001549047">
    <property type="component" value="Unassembled WGS sequence"/>
</dbReference>
<organism evidence="1 2">
    <name type="scientific">Rhizobium aquaticum</name>
    <dbReference type="NCBI Taxonomy" id="1549636"/>
    <lineage>
        <taxon>Bacteria</taxon>
        <taxon>Pseudomonadati</taxon>
        <taxon>Pseudomonadota</taxon>
        <taxon>Alphaproteobacteria</taxon>
        <taxon>Hyphomicrobiales</taxon>
        <taxon>Rhizobiaceae</taxon>
        <taxon>Rhizobium/Agrobacterium group</taxon>
        <taxon>Rhizobium</taxon>
    </lineage>
</organism>
<comment type="caution">
    <text evidence="1">The sequence shown here is derived from an EMBL/GenBank/DDBJ whole genome shotgun (WGS) entry which is preliminary data.</text>
</comment>
<proteinExistence type="predicted"/>
<evidence type="ECO:0000313" key="2">
    <source>
        <dbReference type="Proteomes" id="UP001549047"/>
    </source>
</evidence>
<dbReference type="Pfam" id="PF06252">
    <property type="entry name" value="GemA"/>
    <property type="match status" value="1"/>
</dbReference>
<dbReference type="RefSeq" id="WP_354554005.1">
    <property type="nucleotide sequence ID" value="NZ_JBEPMB010000001.1"/>
</dbReference>
<keyword evidence="2" id="KW-1185">Reference proteome</keyword>
<evidence type="ECO:0000313" key="1">
    <source>
        <dbReference type="EMBL" id="MET3611761.1"/>
    </source>
</evidence>
<reference evidence="1 2" key="1">
    <citation type="submission" date="2024-06" db="EMBL/GenBank/DDBJ databases">
        <title>Genomic Encyclopedia of Type Strains, Phase IV (KMG-IV): sequencing the most valuable type-strain genomes for metagenomic binning, comparative biology and taxonomic classification.</title>
        <authorList>
            <person name="Goeker M."/>
        </authorList>
    </citation>
    <scope>NUCLEOTIDE SEQUENCE [LARGE SCALE GENOMIC DNA]</scope>
    <source>
        <strain evidence="1 2">DSM 29780</strain>
    </source>
</reference>
<accession>A0ABV2ITN1</accession>
<gene>
    <name evidence="1" type="ORF">ABID16_000066</name>
</gene>
<sequence>MNATAIINIAKSQLELEEEVYRALLVRVTGVASLREMTEKQHLAVIKEMERLGFKKTAGAKKALPASTKPYIRMVHALWKSCHRKGVIQDGSRKALRSFVKERAGVDDPDFMTFAQADPIISALKAMEARGK</sequence>
<protein>
    <submittedName>
        <fullName evidence="1">Phage gp16-like protein</fullName>
    </submittedName>
</protein>
<dbReference type="InterPro" id="IPR009363">
    <property type="entry name" value="Phage_Mu_Gp16"/>
</dbReference>
<name>A0ABV2ITN1_9HYPH</name>
<dbReference type="EMBL" id="JBEPMB010000001">
    <property type="protein sequence ID" value="MET3611761.1"/>
    <property type="molecule type" value="Genomic_DNA"/>
</dbReference>